<accession>A0A9I9ELR5</accession>
<protein>
    <submittedName>
        <fullName evidence="1">Uncharacterized protein</fullName>
    </submittedName>
</protein>
<proteinExistence type="predicted"/>
<dbReference type="AlphaFoldDB" id="A0A9I9ELR5"/>
<dbReference type="EnsemblPlants" id="MELO3C035515.2.1">
    <property type="protein sequence ID" value="MELO3C035515.2.1"/>
    <property type="gene ID" value="MELO3C035515.2"/>
</dbReference>
<evidence type="ECO:0000313" key="1">
    <source>
        <dbReference type="EnsemblPlants" id="MELO3C035515.2.1"/>
    </source>
</evidence>
<organism evidence="1">
    <name type="scientific">Cucumis melo</name>
    <name type="common">Muskmelon</name>
    <dbReference type="NCBI Taxonomy" id="3656"/>
    <lineage>
        <taxon>Eukaryota</taxon>
        <taxon>Viridiplantae</taxon>
        <taxon>Streptophyta</taxon>
        <taxon>Embryophyta</taxon>
        <taxon>Tracheophyta</taxon>
        <taxon>Spermatophyta</taxon>
        <taxon>Magnoliopsida</taxon>
        <taxon>eudicotyledons</taxon>
        <taxon>Gunneridae</taxon>
        <taxon>Pentapetalae</taxon>
        <taxon>rosids</taxon>
        <taxon>fabids</taxon>
        <taxon>Cucurbitales</taxon>
        <taxon>Cucurbitaceae</taxon>
        <taxon>Benincaseae</taxon>
        <taxon>Cucumis</taxon>
    </lineage>
</organism>
<sequence>MLHSSALVTSLNPFFIDLSPLITSLLSSAYNHRARSSSTLQYVTTTKIWRSLVVEGREITK</sequence>
<dbReference type="Gramene" id="MELO3C035515.2.1">
    <property type="protein sequence ID" value="MELO3C035515.2.1"/>
    <property type="gene ID" value="MELO3C035515.2"/>
</dbReference>
<name>A0A9I9ELR5_CUCME</name>
<reference evidence="1" key="1">
    <citation type="submission" date="2023-03" db="UniProtKB">
        <authorList>
            <consortium name="EnsemblPlants"/>
        </authorList>
    </citation>
    <scope>IDENTIFICATION</scope>
</reference>